<evidence type="ECO:0000256" key="1">
    <source>
        <dbReference type="SAM" id="MobiDB-lite"/>
    </source>
</evidence>
<sequence length="546" mass="58821">MKRARSIGSAPDDDVLYAPRRRTEFAPLAPWHEGIVASTARDFRRMCVRATAGDVDAISHLSRYAPASLLGQPGRGSYGPDAGTACDTLARQYERYWTALMEDADADAAVRAIGGPWPPSFADAYDAYAYVAPPGMSRRAGAGVDMAEVVEAIGRQVRRNPTVIGAQGSVGPHLGAWGALLRRNQWPATTCDPQRVYYIIVGYGDAEADTIFFGLDRSGTIDYVSENRIMGYGDEPPAIGAASPMGQAPGRVGRRPLPEALQPYEAVLPALLDAAIAESEEEGTWRYQNQQRPFDEPAWNVRGEEDAFSEDEEEDDGGGQGRTYESVVQDGAREDEPWPERAGLTQSTAAMDIEGEDEDEEDGEDEGEEDAVPMGAAEIKRALAPLKNTRDLPAEINTYLYENIADADYWWFGGRPVSAAFLDECELVAALRLFVIDAGRKAARAASSAFARPRNLAAAAARAYAASGAPLTPGIAPPEILSLAGAYTWYDACTAPPLADGSIRNPDRLLEAARTLEIEPNSAERVSPELLCHALAEPAVSRVLQA</sequence>
<dbReference type="GeneID" id="16512730"/>
<organism evidence="2 3">
    <name type="scientific">Pandoravirus dulcis</name>
    <dbReference type="NCBI Taxonomy" id="1349409"/>
    <lineage>
        <taxon>Viruses</taxon>
        <taxon>Pandoravirus</taxon>
    </lineage>
</organism>
<feature type="compositionally biased region" description="Acidic residues" evidence="1">
    <location>
        <begin position="353"/>
        <end position="371"/>
    </location>
</feature>
<accession>S4VR09</accession>
<reference evidence="2 3" key="1">
    <citation type="journal article" date="2013" name="Science">
        <title>Pandoraviruses: amoeba viruses with genomes up to 2.5 Mb reaching that of parasitic eukaryotes.</title>
        <authorList>
            <person name="Philippe N."/>
            <person name="Legendre M."/>
            <person name="Doutre G."/>
            <person name="Coute Y."/>
            <person name="Poirot O."/>
            <person name="Lescot M."/>
            <person name="Arslan D."/>
            <person name="Seltzer V."/>
            <person name="Bertaux L."/>
            <person name="Bruley C."/>
            <person name="Garin J."/>
            <person name="Claverie J.M."/>
            <person name="Abergel C."/>
        </authorList>
    </citation>
    <scope>NUCLEOTIDE SEQUENCE [LARGE SCALE GENOMIC DNA]</scope>
    <source>
        <strain evidence="2">Melbourne</strain>
    </source>
</reference>
<feature type="region of interest" description="Disordered" evidence="1">
    <location>
        <begin position="282"/>
        <end position="301"/>
    </location>
</feature>
<evidence type="ECO:0000313" key="3">
    <source>
        <dbReference type="Proteomes" id="UP000201566"/>
    </source>
</evidence>
<feature type="region of interest" description="Disordered" evidence="1">
    <location>
        <begin position="329"/>
        <end position="372"/>
    </location>
</feature>
<protein>
    <submittedName>
        <fullName evidence="2">Uncharacterized protein</fullName>
    </submittedName>
</protein>
<proteinExistence type="predicted"/>
<name>S4VR09_9VIRU</name>
<dbReference type="Proteomes" id="UP000201566">
    <property type="component" value="Segment"/>
</dbReference>
<dbReference type="RefSeq" id="YP_008319472.1">
    <property type="nucleotide sequence ID" value="NC_021858.1"/>
</dbReference>
<dbReference type="EMBL" id="KC977570">
    <property type="protein sequence ID" value="AGO82803.1"/>
    <property type="molecule type" value="Genomic_DNA"/>
</dbReference>
<evidence type="ECO:0000313" key="2">
    <source>
        <dbReference type="EMBL" id="AGO82803.1"/>
    </source>
</evidence>
<dbReference type="KEGG" id="vg:16512730"/>
<gene>
    <name evidence="2" type="ORF">pdul_cds_657</name>
</gene>